<evidence type="ECO:0000313" key="2">
    <source>
        <dbReference type="EMBL" id="CAD7081602.1"/>
    </source>
</evidence>
<dbReference type="Proteomes" id="UP000594454">
    <property type="component" value="Chromosome 2"/>
</dbReference>
<dbReference type="EMBL" id="LR899010">
    <property type="protein sequence ID" value="CAD7081602.1"/>
    <property type="molecule type" value="Genomic_DNA"/>
</dbReference>
<evidence type="ECO:0000313" key="3">
    <source>
        <dbReference type="Proteomes" id="UP000594454"/>
    </source>
</evidence>
<feature type="chain" id="PRO_5031108194" evidence="1">
    <location>
        <begin position="17"/>
        <end position="121"/>
    </location>
</feature>
<gene>
    <name evidence="2" type="ORF">HERILL_LOCUS4700</name>
</gene>
<organism evidence="2 3">
    <name type="scientific">Hermetia illucens</name>
    <name type="common">Black soldier fly</name>
    <dbReference type="NCBI Taxonomy" id="343691"/>
    <lineage>
        <taxon>Eukaryota</taxon>
        <taxon>Metazoa</taxon>
        <taxon>Ecdysozoa</taxon>
        <taxon>Arthropoda</taxon>
        <taxon>Hexapoda</taxon>
        <taxon>Insecta</taxon>
        <taxon>Pterygota</taxon>
        <taxon>Neoptera</taxon>
        <taxon>Endopterygota</taxon>
        <taxon>Diptera</taxon>
        <taxon>Brachycera</taxon>
        <taxon>Stratiomyomorpha</taxon>
        <taxon>Stratiomyidae</taxon>
        <taxon>Hermetiinae</taxon>
        <taxon>Hermetia</taxon>
    </lineage>
</organism>
<proteinExistence type="predicted"/>
<protein>
    <submittedName>
        <fullName evidence="2">Uncharacterized protein</fullName>
    </submittedName>
</protein>
<sequence>MKFVVLALALIGAASAGYIAPGGYSAPLVGGIGAPIAAGYQAPIISGYQAPIASGYSAPLLGGYHAPAVGGFNAPLLGGYSAPLTAAPIGYSSGALTHNAIHGGYAAPEFGNALWNKKASA</sequence>
<evidence type="ECO:0000256" key="1">
    <source>
        <dbReference type="SAM" id="SignalP"/>
    </source>
</evidence>
<name>A0A7R8UIQ6_HERIL</name>
<accession>A0A7R8UIQ6</accession>
<feature type="signal peptide" evidence="1">
    <location>
        <begin position="1"/>
        <end position="16"/>
    </location>
</feature>
<dbReference type="InParanoid" id="A0A7R8UIQ6"/>
<dbReference type="AlphaFoldDB" id="A0A7R8UIQ6"/>
<reference evidence="2 3" key="1">
    <citation type="submission" date="2020-11" db="EMBL/GenBank/DDBJ databases">
        <authorList>
            <person name="Wallbank WR R."/>
            <person name="Pardo Diaz C."/>
            <person name="Kozak K."/>
            <person name="Martin S."/>
            <person name="Jiggins C."/>
            <person name="Moest M."/>
            <person name="Warren A I."/>
            <person name="Generalovic N T."/>
            <person name="Byers J.R.P. K."/>
            <person name="Montejo-Kovacevich G."/>
            <person name="Yen C E."/>
        </authorList>
    </citation>
    <scope>NUCLEOTIDE SEQUENCE [LARGE SCALE GENOMIC DNA]</scope>
</reference>
<keyword evidence="1" id="KW-0732">Signal</keyword>
<dbReference type="OrthoDB" id="9204597at2759"/>
<keyword evidence="3" id="KW-1185">Reference proteome</keyword>